<dbReference type="PANTHER" id="PTHR28336:SF4">
    <property type="entry name" value="DEATH DOMAIN-CONTAINING PROTEIN 1"/>
    <property type="match status" value="1"/>
</dbReference>
<evidence type="ECO:0000313" key="4">
    <source>
        <dbReference type="RefSeq" id="XP_022293954.1"/>
    </source>
</evidence>
<feature type="compositionally biased region" description="Basic and acidic residues" evidence="1">
    <location>
        <begin position="259"/>
        <end position="280"/>
    </location>
</feature>
<feature type="compositionally biased region" description="Basic and acidic residues" evidence="1">
    <location>
        <begin position="566"/>
        <end position="579"/>
    </location>
</feature>
<feature type="region of interest" description="Disordered" evidence="1">
    <location>
        <begin position="770"/>
        <end position="832"/>
    </location>
</feature>
<feature type="domain" description="Death" evidence="2">
    <location>
        <begin position="1358"/>
        <end position="1445"/>
    </location>
</feature>
<feature type="compositionally biased region" description="Polar residues" evidence="1">
    <location>
        <begin position="75"/>
        <end position="86"/>
    </location>
</feature>
<dbReference type="InterPro" id="IPR000488">
    <property type="entry name" value="Death_dom"/>
</dbReference>
<dbReference type="SUPFAM" id="SSF47986">
    <property type="entry name" value="DEATH domain"/>
    <property type="match status" value="2"/>
</dbReference>
<feature type="compositionally biased region" description="Basic and acidic residues" evidence="1">
    <location>
        <begin position="485"/>
        <end position="511"/>
    </location>
</feature>
<proteinExistence type="predicted"/>
<dbReference type="PROSITE" id="PS50017">
    <property type="entry name" value="DEATH_DOMAIN"/>
    <property type="match status" value="2"/>
</dbReference>
<feature type="domain" description="Death" evidence="2">
    <location>
        <begin position="1478"/>
        <end position="1546"/>
    </location>
</feature>
<feature type="compositionally biased region" description="Basic and acidic residues" evidence="1">
    <location>
        <begin position="328"/>
        <end position="343"/>
    </location>
</feature>
<dbReference type="PANTHER" id="PTHR28336">
    <property type="entry name" value="BA1-643"/>
    <property type="match status" value="1"/>
</dbReference>
<feature type="compositionally biased region" description="Basic and acidic residues" evidence="1">
    <location>
        <begin position="91"/>
        <end position="126"/>
    </location>
</feature>
<dbReference type="Gene3D" id="1.10.533.10">
    <property type="entry name" value="Death Domain, Fas"/>
    <property type="match status" value="2"/>
</dbReference>
<dbReference type="KEGG" id="cvn:111104348"/>
<dbReference type="OrthoDB" id="6118651at2759"/>
<dbReference type="InterPro" id="IPR011029">
    <property type="entry name" value="DEATH-like_dom_sf"/>
</dbReference>
<feature type="compositionally biased region" description="Polar residues" evidence="1">
    <location>
        <begin position="14"/>
        <end position="32"/>
    </location>
</feature>
<feature type="compositionally biased region" description="Basic and acidic residues" evidence="1">
    <location>
        <begin position="445"/>
        <end position="473"/>
    </location>
</feature>
<feature type="region of interest" description="Disordered" evidence="1">
    <location>
        <begin position="1"/>
        <end position="579"/>
    </location>
</feature>
<feature type="compositionally biased region" description="Basic and acidic residues" evidence="1">
    <location>
        <begin position="205"/>
        <end position="229"/>
    </location>
</feature>
<organism evidence="3 4">
    <name type="scientific">Crassostrea virginica</name>
    <name type="common">Eastern oyster</name>
    <dbReference type="NCBI Taxonomy" id="6565"/>
    <lineage>
        <taxon>Eukaryota</taxon>
        <taxon>Metazoa</taxon>
        <taxon>Spiralia</taxon>
        <taxon>Lophotrochozoa</taxon>
        <taxon>Mollusca</taxon>
        <taxon>Bivalvia</taxon>
        <taxon>Autobranchia</taxon>
        <taxon>Pteriomorphia</taxon>
        <taxon>Ostreida</taxon>
        <taxon>Ostreoidea</taxon>
        <taxon>Ostreidae</taxon>
        <taxon>Crassostrea</taxon>
    </lineage>
</organism>
<feature type="region of interest" description="Disordered" evidence="1">
    <location>
        <begin position="1068"/>
        <end position="1098"/>
    </location>
</feature>
<feature type="compositionally biased region" description="Acidic residues" evidence="1">
    <location>
        <begin position="551"/>
        <end position="565"/>
    </location>
</feature>
<feature type="compositionally biased region" description="Basic and acidic residues" evidence="1">
    <location>
        <begin position="172"/>
        <end position="189"/>
    </location>
</feature>
<sequence>MEMSSEQDQEKTHSPGTEESSSAVDMNQIQNDNIDKSLKAINSYQSGSNGDSRGGNSVTNESEDHKSHSEELSTGKPSSIEESGQVLSEIHNVEELNRKDSITTKTKNENVKTGDDETFKENKSENDGSSPTLGNDPGESDEILPQKNETSTKSQDIKEIQSEKTIIQCTENSHDNTEERDKSGEKEESNTFITDLPDQDYTDQTAKEFGNKDSARDNDDQKSLEDPKDSVQNNKPAENLQQQDDFYDDPKPNTAPSEDSEKVDKEKVPESNDLESKGSARAEYLTTGQQSTTDVPDGNTEEVINADAVIKSVDQKEEQQEDSNPEQVEEHSEHSDNTAKKAEPVVSQESKIESKEEKKPSSKSSVELEAEGDTDSTTSSTKQDDTLADVEPLVSITETPVKPEKADDIEPEMTKSEVEKSVDDDARADEVAKPAVNDDTDNEADDLKSEEVSQVKESSNDKEDVTKSVIKEPGEDDQNISKDTSVVEKESPTTNTDSKKSNDENIEKSEIINDNEDNGENIKNDEEKGEREEEDDKIGSDNAVQNKTSENDETAVTDETVEEPSEPPREPTPEPEPVKITRNIEVDNAVTIIKETESGLKNLYSDMKELLTNYQDKLNSETLSDFTKDLDKFRGDFASLKDAFHYSEELFNYFNKNLKEIRLLGDSLNSLIQKKFRMEDLTVWLESPEDRTEEKDALMEERIAVEKSAMAKAAEARAAVARAAVGMTETSLFAAEIEAEAAEAEAVSKRAYEAAQNARRDVEEAEKAAVEKRKAEEEARKRAEERAQKKAEEERLRQEEENKKLKEEAEKKGTSFEDEKQRFLEEKAKKEAERKDPKNWPRYIYSVESSSIEAGVPGCVIRAIEGSMARDDITVKAVDQLTGVLNLVENEELISHIVAINSTDPEKKFQFEEPVSVAIPHCLQRNIPGREPVIKQLQPTGKWAELPTNDIVIEDMREMKFVEIRTKRFGVFAVVLRIRKDTLTFLRRGNKVNSTVDARISFTCKPGMFKNNVCFTSEVQALDVNTVTELNKRYPNECGSLLSSSPILRFQIPNRKFAKPLTLTLPLPPNSTKLKRPQSVAPGSLNKDKPDQREQAAVRPLSSIGFSMKEDEPEEETHLLVRDDRGPWVLQPNVDLIQPKNKDIVTFEIREPHDRLLILRTKQGISPLSVEKIATHVERAIHHRTMQVILRQRSDDPNEVVIVCCPSNRAAKTIKLLGEEGFDEGPAPSKDIIVKEGQILDILFRGNIQCDTGEKISIVFNTFIQGRTQFCVEEIDKFAQKSSPYYRGFAQVFTKVMVQRPLVGTDKSKTPQKAGAMEWVEEDVLLSELLINIPKPEPEPPKPLATAPIKVTAEGPNKEDILQYVASELGDEWKKLAQFLSLKSVRIQAILRQNNQNPEPKKIRYDMLVTWAKRVPRCLNKLEILAQALSACGRGDLAIDLRERDEEFRRRRAVAFRESYLRRAFVKVAQNPEAVRGWKTIATRLGVPESDVTEIDQSAPSVQQKCFSSLQRWQRSAGDGATLPILSEKLRVCRYRQLARDIESIA</sequence>
<name>A0A8B8AUN0_CRAVI</name>
<dbReference type="GeneID" id="111104348"/>
<feature type="compositionally biased region" description="Basic and acidic residues" evidence="1">
    <location>
        <begin position="62"/>
        <end position="73"/>
    </location>
</feature>
<accession>A0A8B8AUN0</accession>
<feature type="compositionally biased region" description="Basic and acidic residues" evidence="1">
    <location>
        <begin position="520"/>
        <end position="531"/>
    </location>
</feature>
<dbReference type="Proteomes" id="UP000694844">
    <property type="component" value="Chromosome 7"/>
</dbReference>
<evidence type="ECO:0000313" key="3">
    <source>
        <dbReference type="Proteomes" id="UP000694844"/>
    </source>
</evidence>
<dbReference type="Pfam" id="PF00531">
    <property type="entry name" value="Death"/>
    <property type="match status" value="2"/>
</dbReference>
<feature type="compositionally biased region" description="Basic and acidic residues" evidence="1">
    <location>
        <begin position="350"/>
        <end position="360"/>
    </location>
</feature>
<protein>
    <submittedName>
        <fullName evidence="4">Uncharacterized protein LOC111104348</fullName>
    </submittedName>
</protein>
<dbReference type="SMART" id="SM00005">
    <property type="entry name" value="DEATH"/>
    <property type="match status" value="2"/>
</dbReference>
<keyword evidence="3" id="KW-1185">Reference proteome</keyword>
<feature type="compositionally biased region" description="Polar residues" evidence="1">
    <location>
        <begin position="230"/>
        <end position="244"/>
    </location>
</feature>
<dbReference type="RefSeq" id="XP_022293954.1">
    <property type="nucleotide sequence ID" value="XM_022438246.1"/>
</dbReference>
<feature type="compositionally biased region" description="Low complexity" evidence="1">
    <location>
        <begin position="46"/>
        <end position="57"/>
    </location>
</feature>
<dbReference type="Gene3D" id="2.60.220.30">
    <property type="match status" value="2"/>
</dbReference>
<feature type="compositionally biased region" description="Basic and acidic residues" evidence="1">
    <location>
        <begin position="401"/>
        <end position="432"/>
    </location>
</feature>
<evidence type="ECO:0000259" key="2">
    <source>
        <dbReference type="PROSITE" id="PS50017"/>
    </source>
</evidence>
<gene>
    <name evidence="4" type="primary">LOC111104348</name>
</gene>
<reference evidence="4" key="1">
    <citation type="submission" date="2025-08" db="UniProtKB">
        <authorList>
            <consortium name="RefSeq"/>
        </authorList>
    </citation>
    <scope>IDENTIFICATION</scope>
    <source>
        <tissue evidence="4">Whole sample</tissue>
    </source>
</reference>
<feature type="compositionally biased region" description="Basic and acidic residues" evidence="1">
    <location>
        <begin position="1086"/>
        <end position="1096"/>
    </location>
</feature>
<dbReference type="CDD" id="cd01670">
    <property type="entry name" value="Death"/>
    <property type="match status" value="1"/>
</dbReference>
<evidence type="ECO:0000256" key="1">
    <source>
        <dbReference type="SAM" id="MobiDB-lite"/>
    </source>
</evidence>
<dbReference type="GO" id="GO:0007165">
    <property type="term" value="P:signal transduction"/>
    <property type="evidence" value="ECO:0007669"/>
    <property type="project" value="InterPro"/>
</dbReference>